<dbReference type="Proteomes" id="UP000252345">
    <property type="component" value="Unassembled WGS sequence"/>
</dbReference>
<evidence type="ECO:0000313" key="1">
    <source>
        <dbReference type="EMBL" id="RBP98893.1"/>
    </source>
</evidence>
<dbReference type="EMBL" id="PDCH01000016">
    <property type="protein sequence ID" value="RBP98893.1"/>
    <property type="molecule type" value="Genomic_DNA"/>
</dbReference>
<dbReference type="Pfam" id="PF04796">
    <property type="entry name" value="RepA_C"/>
    <property type="match status" value="1"/>
</dbReference>
<evidence type="ECO:0000313" key="2">
    <source>
        <dbReference type="Proteomes" id="UP000252345"/>
    </source>
</evidence>
<dbReference type="AlphaFoldDB" id="A0A366KCP9"/>
<gene>
    <name evidence="1" type="ORF">CRD59_06555</name>
</gene>
<proteinExistence type="predicted"/>
<accession>A0A366KCP9</accession>
<organism evidence="1 2">
    <name type="scientific">Bifidobacterium xylocopae</name>
    <dbReference type="NCBI Taxonomy" id="2493119"/>
    <lineage>
        <taxon>Bacteria</taxon>
        <taxon>Bacillati</taxon>
        <taxon>Actinomycetota</taxon>
        <taxon>Actinomycetes</taxon>
        <taxon>Bifidobacteriales</taxon>
        <taxon>Bifidobacteriaceae</taxon>
        <taxon>Bifidobacterium</taxon>
    </lineage>
</organism>
<comment type="caution">
    <text evidence="1">The sequence shown here is derived from an EMBL/GenBank/DDBJ whole genome shotgun (WGS) entry which is preliminary data.</text>
</comment>
<dbReference type="InterPro" id="IPR006881">
    <property type="entry name" value="RepA_C"/>
</dbReference>
<evidence type="ECO:0008006" key="3">
    <source>
        <dbReference type="Google" id="ProtNLM"/>
    </source>
</evidence>
<reference evidence="1 2" key="1">
    <citation type="submission" date="2017-10" db="EMBL/GenBank/DDBJ databases">
        <title>Bifidobacterium xylocopum sp. nov. and Bifidobacterium aemilianum sp. nov., from the carpenter bee (Xylocopa violacea) digestive tract.</title>
        <authorList>
            <person name="Alberoni D."/>
            <person name="Baffoni L."/>
            <person name="Di Gioia D."/>
            <person name="Gaggia F."/>
            <person name="Biavati B."/>
        </authorList>
    </citation>
    <scope>NUCLEOTIDE SEQUENCE [LARGE SCALE GENOMIC DNA]</scope>
    <source>
        <strain evidence="1 2">XV2</strain>
    </source>
</reference>
<sequence length="301" mass="35160">MPSIHQTQWQQLKGQKRVYIMPDFCQFSLPYRTPQSSEPWIRYNGRRTFQLTPLQHMAKGELVTLWPSGKYARLMLIWISTQVTRAQDSNNHTIPLPQSLRQLMRDLHISRDPRGTDYRLFREQLQAISSLHINITDDLSTDTEEMYETQTITMATKTKIGWTYSPGDEGHINGYITLTDETWDKMKKSVPLDDEVLEVLVQAYRGHGQLIDIYMWLSLRIYGLNHSSRMQTSVITWKQLEAQFGGSFHERKEFTRSFKSALEKVAAIWPGLHYEIIDKEGIVLKRSRQSVTPKRKPSNTQ</sequence>
<protein>
    <recommendedName>
        <fullName evidence="3">Plasmid encoded RepA protein</fullName>
    </recommendedName>
</protein>
<name>A0A366KCP9_9BIFI</name>
<keyword evidence="2" id="KW-1185">Reference proteome</keyword>